<dbReference type="EMBL" id="BQNB010018062">
    <property type="protein sequence ID" value="GJT70287.1"/>
    <property type="molecule type" value="Genomic_DNA"/>
</dbReference>
<evidence type="ECO:0000313" key="4">
    <source>
        <dbReference type="Proteomes" id="UP001151760"/>
    </source>
</evidence>
<evidence type="ECO:0000256" key="1">
    <source>
        <dbReference type="SAM" id="Coils"/>
    </source>
</evidence>
<feature type="region of interest" description="Disordered" evidence="2">
    <location>
        <begin position="402"/>
        <end position="421"/>
    </location>
</feature>
<feature type="region of interest" description="Disordered" evidence="2">
    <location>
        <begin position="456"/>
        <end position="492"/>
    </location>
</feature>
<reference evidence="3" key="2">
    <citation type="submission" date="2022-01" db="EMBL/GenBank/DDBJ databases">
        <authorList>
            <person name="Yamashiro T."/>
            <person name="Shiraishi A."/>
            <person name="Satake H."/>
            <person name="Nakayama K."/>
        </authorList>
    </citation>
    <scope>NUCLEOTIDE SEQUENCE</scope>
</reference>
<feature type="compositionally biased region" description="Basic and acidic residues" evidence="2">
    <location>
        <begin position="456"/>
        <end position="470"/>
    </location>
</feature>
<feature type="coiled-coil region" evidence="1">
    <location>
        <begin position="357"/>
        <end position="396"/>
    </location>
</feature>
<accession>A0ABQ5G5L0</accession>
<gene>
    <name evidence="3" type="ORF">Tco_1029573</name>
</gene>
<name>A0ABQ5G5L0_9ASTR</name>
<protein>
    <submittedName>
        <fullName evidence="3">Uncharacterized protein</fullName>
    </submittedName>
</protein>
<comment type="caution">
    <text evidence="3">The sequence shown here is derived from an EMBL/GenBank/DDBJ whole genome shotgun (WGS) entry which is preliminary data.</text>
</comment>
<keyword evidence="4" id="KW-1185">Reference proteome</keyword>
<evidence type="ECO:0000256" key="2">
    <source>
        <dbReference type="SAM" id="MobiDB-lite"/>
    </source>
</evidence>
<keyword evidence="1" id="KW-0175">Coiled coil</keyword>
<organism evidence="3 4">
    <name type="scientific">Tanacetum coccineum</name>
    <dbReference type="NCBI Taxonomy" id="301880"/>
    <lineage>
        <taxon>Eukaryota</taxon>
        <taxon>Viridiplantae</taxon>
        <taxon>Streptophyta</taxon>
        <taxon>Embryophyta</taxon>
        <taxon>Tracheophyta</taxon>
        <taxon>Spermatophyta</taxon>
        <taxon>Magnoliopsida</taxon>
        <taxon>eudicotyledons</taxon>
        <taxon>Gunneridae</taxon>
        <taxon>Pentapetalae</taxon>
        <taxon>asterids</taxon>
        <taxon>campanulids</taxon>
        <taxon>Asterales</taxon>
        <taxon>Asteraceae</taxon>
        <taxon>Asteroideae</taxon>
        <taxon>Anthemideae</taxon>
        <taxon>Anthemidinae</taxon>
        <taxon>Tanacetum</taxon>
    </lineage>
</organism>
<sequence>MKRRQVKRKDSEAISKAGIQVPVVREMLTHVTILSLHKFPVIIFNDDDTEERTSRWVNKCVKKFNPYARYGVEHWKNPHAKIFYIKKQNEPRKPKEEVYSNSKIIQVIKTYWELGHEHKFITKIVARRANDCIVSITGPDYKNLNKNDIEDIYLMIINGKVPDYAETGLLWSLLVFIRSSVIWERVHDFQLGIESLKSYNNDIKYSYVQRELTNDEVEYLKLFEEEIEIIMENLPPPNNDPNIPEDEHAPVPEHAPIAPNPLPIQPNNYLANDEADPEEEPEEEEEPISEQAPAAAVGFAPQWRMKRTNRVKNLTKQMWDRLRVESSSSRRLERNDMRMDSFDDDLTALDSTFREQMQEMKKLVAGLNEQFQQIQERDLRAENEMLRIRLRFAEEKAEYNHMEAEETSYDPFTNPTSRPRRVDPYVMVRDNAVRADAAGDHGGESVDTTALVIDAGEEKDNKGDDVDAAKDSQPLETMAPTRRSQTNPQPPLTQEAVDQLVRDGIKAAIRAERESVREEANRVGGPARGLAAVPVAQECTFVGFMKCGPTQFHRTEGAVGLCH</sequence>
<reference evidence="3" key="1">
    <citation type="journal article" date="2022" name="Int. J. Mol. Sci.">
        <title>Draft Genome of Tanacetum Coccineum: Genomic Comparison of Closely Related Tanacetum-Family Plants.</title>
        <authorList>
            <person name="Yamashiro T."/>
            <person name="Shiraishi A."/>
            <person name="Nakayama K."/>
            <person name="Satake H."/>
        </authorList>
    </citation>
    <scope>NUCLEOTIDE SEQUENCE</scope>
</reference>
<evidence type="ECO:0000313" key="3">
    <source>
        <dbReference type="EMBL" id="GJT70287.1"/>
    </source>
</evidence>
<feature type="region of interest" description="Disordered" evidence="2">
    <location>
        <begin position="234"/>
        <end position="300"/>
    </location>
</feature>
<feature type="compositionally biased region" description="Acidic residues" evidence="2">
    <location>
        <begin position="273"/>
        <end position="288"/>
    </location>
</feature>
<proteinExistence type="predicted"/>
<dbReference type="Proteomes" id="UP001151760">
    <property type="component" value="Unassembled WGS sequence"/>
</dbReference>